<feature type="transmembrane region" description="Helical" evidence="7">
    <location>
        <begin position="101"/>
        <end position="122"/>
    </location>
</feature>
<dbReference type="Gene3D" id="1.10.3720.10">
    <property type="entry name" value="MetI-like"/>
    <property type="match status" value="2"/>
</dbReference>
<dbReference type="PROSITE" id="PS50928">
    <property type="entry name" value="ABC_TM1"/>
    <property type="match status" value="2"/>
</dbReference>
<evidence type="ECO:0000256" key="6">
    <source>
        <dbReference type="ARBA" id="ARBA00023136"/>
    </source>
</evidence>
<evidence type="ECO:0000256" key="2">
    <source>
        <dbReference type="ARBA" id="ARBA00022448"/>
    </source>
</evidence>
<evidence type="ECO:0000256" key="4">
    <source>
        <dbReference type="ARBA" id="ARBA00022692"/>
    </source>
</evidence>
<comment type="caution">
    <text evidence="9">The sequence shown here is derived from an EMBL/GenBank/DDBJ whole genome shotgun (WGS) entry which is preliminary data.</text>
</comment>
<evidence type="ECO:0000313" key="9">
    <source>
        <dbReference type="EMBL" id="PSU49498.1"/>
    </source>
</evidence>
<dbReference type="SUPFAM" id="SSF161098">
    <property type="entry name" value="MetI-like"/>
    <property type="match status" value="2"/>
</dbReference>
<feature type="transmembrane region" description="Helical" evidence="7">
    <location>
        <begin position="427"/>
        <end position="447"/>
    </location>
</feature>
<dbReference type="PANTHER" id="PTHR30183:SF6">
    <property type="entry name" value="INNER MEMBRANE ABC TRANSPORTER PERMEASE PROTEIN YNJC"/>
    <property type="match status" value="1"/>
</dbReference>
<dbReference type="CDD" id="cd06261">
    <property type="entry name" value="TM_PBP2"/>
    <property type="match status" value="1"/>
</dbReference>
<sequence>MIRLLYLVTIFICALPLIPGVLGIVLPAFSWLPALGLNTPNFSAFNTAFQWSGLSQSIFLTLFTGIGSTVLAITLCFFILRANWNSPRWQRIEHLIAPMLALPHVAFAIGFAFTFAPTGWLFRLLESIGIDTSSAFTLIQDPYGIGLLFALAIKETPFLLLMSVSVLHQIRVNQLQAVAAGLGYNHNESWLKVVLPQWLPKMRMPIYAVLAYGLSVVDIALILGPTRPPTLAVLVWQWFNEPDLLLITRAAVGALLLLTVSFSVLALARTIEWFAFDIKREWQISGAFRPQATTPLTTKSNKRKRHTGISGRLHWPFFIVPIVVVPVLLLWSFAQRWRFPDPLPSRYSARFWLQESNTLIELATSSAMLACISACLALILAIGCLEYRQKYQRGLPTWLIALPMVIPQLSILFGMQISTYFISGQYYWFWVIWSHVLFAFPYLYLSLDGPWRSYDIRLDQSARSLGMNAWATWWKVKRPLMMPAIWLAIAVGMSVSLAQYLPTQILGAGRISTLTTEAVALASGQDRRVSAVYGLLQGLLPLIFFTLALIASRYSGNFSRRTQSIKRQTRSTNTDDLICGKPHYK</sequence>
<dbReference type="EMBL" id="PYMJ01000006">
    <property type="protein sequence ID" value="PSU49498.1"/>
    <property type="molecule type" value="Genomic_DNA"/>
</dbReference>
<keyword evidence="3" id="KW-1003">Cell membrane</keyword>
<feature type="transmembrane region" description="Helical" evidence="7">
    <location>
        <begin position="206"/>
        <end position="224"/>
    </location>
</feature>
<evidence type="ECO:0000256" key="5">
    <source>
        <dbReference type="ARBA" id="ARBA00022989"/>
    </source>
</evidence>
<evidence type="ECO:0000313" key="10">
    <source>
        <dbReference type="Proteomes" id="UP000240987"/>
    </source>
</evidence>
<feature type="transmembrane region" description="Helical" evidence="7">
    <location>
        <begin position="480"/>
        <end position="501"/>
    </location>
</feature>
<evidence type="ECO:0000256" key="3">
    <source>
        <dbReference type="ARBA" id="ARBA00022475"/>
    </source>
</evidence>
<dbReference type="AlphaFoldDB" id="A0A2T3JKK9"/>
<feature type="domain" description="ABC transmembrane type-1" evidence="8">
    <location>
        <begin position="363"/>
        <end position="548"/>
    </location>
</feature>
<comment type="subcellular location">
    <subcellularLocation>
        <location evidence="1">Cell membrane</location>
        <topology evidence="1">Multi-pass membrane protein</topology>
    </subcellularLocation>
</comment>
<feature type="transmembrane region" description="Helical" evidence="7">
    <location>
        <begin position="58"/>
        <end position="80"/>
    </location>
</feature>
<dbReference type="InterPro" id="IPR035906">
    <property type="entry name" value="MetI-like_sf"/>
</dbReference>
<keyword evidence="5 7" id="KW-1133">Transmembrane helix</keyword>
<keyword evidence="2" id="KW-0813">Transport</keyword>
<keyword evidence="10" id="KW-1185">Reference proteome</keyword>
<feature type="transmembrane region" description="Helical" evidence="7">
    <location>
        <begin position="531"/>
        <end position="551"/>
    </location>
</feature>
<keyword evidence="6 7" id="KW-0472">Membrane</keyword>
<reference evidence="9 10" key="1">
    <citation type="submission" date="2018-01" db="EMBL/GenBank/DDBJ databases">
        <title>Whole genome sequencing of Histamine producing bacteria.</title>
        <authorList>
            <person name="Butler K."/>
        </authorList>
    </citation>
    <scope>NUCLEOTIDE SEQUENCE [LARGE SCALE GENOMIC DNA]</scope>
    <source>
        <strain evidence="9 10">JCM 12947</strain>
    </source>
</reference>
<name>A0A2T3JKK9_9GAMM</name>
<feature type="transmembrane region" description="Helical" evidence="7">
    <location>
        <begin position="142"/>
        <end position="167"/>
    </location>
</feature>
<dbReference type="RefSeq" id="WP_107242287.1">
    <property type="nucleotide sequence ID" value="NZ_PYMJ01000006.1"/>
</dbReference>
<feature type="domain" description="ABC transmembrane type-1" evidence="8">
    <location>
        <begin position="54"/>
        <end position="268"/>
    </location>
</feature>
<feature type="transmembrane region" description="Helical" evidence="7">
    <location>
        <begin position="313"/>
        <end position="334"/>
    </location>
</feature>
<feature type="transmembrane region" description="Helical" evidence="7">
    <location>
        <begin position="397"/>
        <end position="421"/>
    </location>
</feature>
<protein>
    <submittedName>
        <fullName evidence="9">Thiamine ABC transporter permease</fullName>
    </submittedName>
</protein>
<evidence type="ECO:0000256" key="1">
    <source>
        <dbReference type="ARBA" id="ARBA00004651"/>
    </source>
</evidence>
<dbReference type="OrthoDB" id="7852521at2"/>
<dbReference type="PANTHER" id="PTHR30183">
    <property type="entry name" value="MOLYBDENUM TRANSPORT SYSTEM PERMEASE PROTEIN MODB"/>
    <property type="match status" value="1"/>
</dbReference>
<evidence type="ECO:0000256" key="7">
    <source>
        <dbReference type="SAM" id="Phobius"/>
    </source>
</evidence>
<keyword evidence="4 7" id="KW-0812">Transmembrane</keyword>
<feature type="transmembrane region" description="Helical" evidence="7">
    <location>
        <begin position="362"/>
        <end position="385"/>
    </location>
</feature>
<dbReference type="Proteomes" id="UP000240987">
    <property type="component" value="Unassembled WGS sequence"/>
</dbReference>
<accession>A0A2T3JKK9</accession>
<dbReference type="InterPro" id="IPR000515">
    <property type="entry name" value="MetI-like"/>
</dbReference>
<gene>
    <name evidence="9" type="ORF">C9J12_08405</name>
</gene>
<evidence type="ECO:0000259" key="8">
    <source>
        <dbReference type="PROSITE" id="PS50928"/>
    </source>
</evidence>
<dbReference type="GO" id="GO:0005886">
    <property type="term" value="C:plasma membrane"/>
    <property type="evidence" value="ECO:0007669"/>
    <property type="project" value="UniProtKB-SubCell"/>
</dbReference>
<feature type="transmembrane region" description="Helical" evidence="7">
    <location>
        <begin position="244"/>
        <end position="268"/>
    </location>
</feature>
<proteinExistence type="predicted"/>
<dbReference type="GO" id="GO:0055085">
    <property type="term" value="P:transmembrane transport"/>
    <property type="evidence" value="ECO:0007669"/>
    <property type="project" value="InterPro"/>
</dbReference>
<organism evidence="9 10">
    <name type="scientific">Photobacterium frigidiphilum</name>
    <dbReference type="NCBI Taxonomy" id="264736"/>
    <lineage>
        <taxon>Bacteria</taxon>
        <taxon>Pseudomonadati</taxon>
        <taxon>Pseudomonadota</taxon>
        <taxon>Gammaproteobacteria</taxon>
        <taxon>Vibrionales</taxon>
        <taxon>Vibrionaceae</taxon>
        <taxon>Photobacterium</taxon>
    </lineage>
</organism>